<proteinExistence type="predicted"/>
<sequence>MGNSLGCFSQRTIKRSKASRAEACNDFEHSDQLSLKALESLKIKSKSLNNHKVSRRTSSYSNHLSTKKIVPVPDSLAKERESSQRKEVVRVKMVLTKKEVTELLSMLSRSHGDKSEQYLEQIDGTDRAGWMPSLYTIPEAENC</sequence>
<name>A0ABD0VMZ1_DENTH</name>
<gene>
    <name evidence="1" type="ORF">M5K25_004806</name>
</gene>
<evidence type="ECO:0000313" key="1">
    <source>
        <dbReference type="EMBL" id="KAL0924006.1"/>
    </source>
</evidence>
<organism evidence="1 2">
    <name type="scientific">Dendrobium thyrsiflorum</name>
    <name type="common">Pinecone-like raceme dendrobium</name>
    <name type="synonym">Orchid</name>
    <dbReference type="NCBI Taxonomy" id="117978"/>
    <lineage>
        <taxon>Eukaryota</taxon>
        <taxon>Viridiplantae</taxon>
        <taxon>Streptophyta</taxon>
        <taxon>Embryophyta</taxon>
        <taxon>Tracheophyta</taxon>
        <taxon>Spermatophyta</taxon>
        <taxon>Magnoliopsida</taxon>
        <taxon>Liliopsida</taxon>
        <taxon>Asparagales</taxon>
        <taxon>Orchidaceae</taxon>
        <taxon>Epidendroideae</taxon>
        <taxon>Malaxideae</taxon>
        <taxon>Dendrobiinae</taxon>
        <taxon>Dendrobium</taxon>
    </lineage>
</organism>
<evidence type="ECO:0000313" key="2">
    <source>
        <dbReference type="Proteomes" id="UP001552299"/>
    </source>
</evidence>
<dbReference type="Proteomes" id="UP001552299">
    <property type="component" value="Unassembled WGS sequence"/>
</dbReference>
<accession>A0ABD0VMZ1</accession>
<protein>
    <submittedName>
        <fullName evidence="1">Uncharacterized protein</fullName>
    </submittedName>
</protein>
<comment type="caution">
    <text evidence="1">The sequence shown here is derived from an EMBL/GenBank/DDBJ whole genome shotgun (WGS) entry which is preliminary data.</text>
</comment>
<reference evidence="1 2" key="1">
    <citation type="journal article" date="2024" name="Plant Biotechnol. J.">
        <title>Dendrobium thyrsiflorum genome and its molecular insights into genes involved in important horticultural traits.</title>
        <authorList>
            <person name="Chen B."/>
            <person name="Wang J.Y."/>
            <person name="Zheng P.J."/>
            <person name="Li K.L."/>
            <person name="Liang Y.M."/>
            <person name="Chen X.F."/>
            <person name="Zhang C."/>
            <person name="Zhao X."/>
            <person name="He X."/>
            <person name="Zhang G.Q."/>
            <person name="Liu Z.J."/>
            <person name="Xu Q."/>
        </authorList>
    </citation>
    <scope>NUCLEOTIDE SEQUENCE [LARGE SCALE GENOMIC DNA]</scope>
    <source>
        <strain evidence="1">GZMU011</strain>
    </source>
</reference>
<dbReference type="AlphaFoldDB" id="A0ABD0VMZ1"/>
<dbReference type="EMBL" id="JANQDX010000005">
    <property type="protein sequence ID" value="KAL0924006.1"/>
    <property type="molecule type" value="Genomic_DNA"/>
</dbReference>
<keyword evidence="2" id="KW-1185">Reference proteome</keyword>